<name>A0A6J4I5K9_9PROT</name>
<dbReference type="InterPro" id="IPR027417">
    <property type="entry name" value="P-loop_NTPase"/>
</dbReference>
<dbReference type="InterPro" id="IPR051316">
    <property type="entry name" value="Zinc-reg_GTPase_activator"/>
</dbReference>
<evidence type="ECO:0000313" key="2">
    <source>
        <dbReference type="EMBL" id="CAA9243025.1"/>
    </source>
</evidence>
<feature type="non-terminal residue" evidence="2">
    <location>
        <position position="225"/>
    </location>
</feature>
<feature type="domain" description="CobW/HypB/UreG nucleotide-binding" evidence="1">
    <location>
        <begin position="3"/>
        <end position="182"/>
    </location>
</feature>
<dbReference type="EMBL" id="CADCTG010000146">
    <property type="protein sequence ID" value="CAA9243025.1"/>
    <property type="molecule type" value="Genomic_DNA"/>
</dbReference>
<dbReference type="PANTHER" id="PTHR13748">
    <property type="entry name" value="COBW-RELATED"/>
    <property type="match status" value="1"/>
</dbReference>
<dbReference type="GO" id="GO:0005737">
    <property type="term" value="C:cytoplasm"/>
    <property type="evidence" value="ECO:0007669"/>
    <property type="project" value="TreeGrafter"/>
</dbReference>
<reference evidence="2" key="1">
    <citation type="submission" date="2020-02" db="EMBL/GenBank/DDBJ databases">
        <authorList>
            <person name="Meier V. D."/>
        </authorList>
    </citation>
    <scope>NUCLEOTIDE SEQUENCE</scope>
    <source>
        <strain evidence="2">AVDCRST_MAG08</strain>
    </source>
</reference>
<organism evidence="2">
    <name type="scientific">uncultured Acetobacteraceae bacterium</name>
    <dbReference type="NCBI Taxonomy" id="169975"/>
    <lineage>
        <taxon>Bacteria</taxon>
        <taxon>Pseudomonadati</taxon>
        <taxon>Pseudomonadota</taxon>
        <taxon>Alphaproteobacteria</taxon>
        <taxon>Acetobacterales</taxon>
        <taxon>Acetobacteraceae</taxon>
        <taxon>environmental samples</taxon>
    </lineage>
</organism>
<protein>
    <submittedName>
        <fullName evidence="2">Metal chaperone, involved in Zn homeostasis</fullName>
    </submittedName>
</protein>
<dbReference type="AlphaFoldDB" id="A0A6J4I5K9"/>
<accession>A0A6J4I5K9</accession>
<dbReference type="SUPFAM" id="SSF52540">
    <property type="entry name" value="P-loop containing nucleoside triphosphate hydrolases"/>
    <property type="match status" value="1"/>
</dbReference>
<sequence>MIPVLVVTGFLGAGKTTLLRRLLRDPAWADTAVVVNEFGEVALDHALVAASEDTLVSLSTGCLCCAARGDLPETLLGLHRRRENREVPRYARVVVETSGLADPAPILHALMTDPAVAETHRLLSVVALVDAVHGGAALVRHPEARRQAMLADRLVLTKADLAPGTGALMARLRALNPAAPVLAAAHGAVPPEWLLAPGGAHVMADPGALAAWLDAAGGAAASHSP</sequence>
<proteinExistence type="predicted"/>
<dbReference type="PANTHER" id="PTHR13748:SF62">
    <property type="entry name" value="COBW DOMAIN-CONTAINING PROTEIN"/>
    <property type="match status" value="1"/>
</dbReference>
<gene>
    <name evidence="2" type="ORF">AVDCRST_MAG08-1720</name>
</gene>
<evidence type="ECO:0000259" key="1">
    <source>
        <dbReference type="Pfam" id="PF02492"/>
    </source>
</evidence>
<dbReference type="CDD" id="cd03112">
    <property type="entry name" value="CobW-like"/>
    <property type="match status" value="1"/>
</dbReference>
<dbReference type="Gene3D" id="3.40.50.300">
    <property type="entry name" value="P-loop containing nucleotide triphosphate hydrolases"/>
    <property type="match status" value="1"/>
</dbReference>
<dbReference type="Pfam" id="PF02492">
    <property type="entry name" value="cobW"/>
    <property type="match status" value="1"/>
</dbReference>
<dbReference type="InterPro" id="IPR003495">
    <property type="entry name" value="CobW/HypB/UreG_nucleotide-bd"/>
</dbReference>